<dbReference type="HOGENOM" id="CLU_1771076_0_0_1"/>
<name>A0A0E0MIR2_ORYPU</name>
<keyword evidence="2" id="KW-1185">Reference proteome</keyword>
<protein>
    <submittedName>
        <fullName evidence="1">Uncharacterized protein</fullName>
    </submittedName>
</protein>
<sequence length="147" mass="16532">MMSPSDLLSPNIRASPLQMLVSRLMLEEWHLSPVPSPAGYTPSPGVVTVHLLRHIPTFPYSLSSPSYISPTPITSPSCTTPGSPIIAYYESIILTYRGPIHQATARLLQITVPQPNIADILTYFIVFTMKPIIQPNKWKKKHMRRRQ</sequence>
<dbReference type="AlphaFoldDB" id="A0A0E0MIR2"/>
<dbReference type="EnsemblPlants" id="OPUNC12G00540.2">
    <property type="protein sequence ID" value="OPUNC12G00540.2"/>
    <property type="gene ID" value="OPUNC12G00540"/>
</dbReference>
<accession>A0A0E0MIR2</accession>
<dbReference type="Proteomes" id="UP000026962">
    <property type="component" value="Chromosome 12"/>
</dbReference>
<evidence type="ECO:0000313" key="1">
    <source>
        <dbReference type="EnsemblPlants" id="OPUNC12G00540.2"/>
    </source>
</evidence>
<dbReference type="Gramene" id="OPUNC12G00540.2">
    <property type="protein sequence ID" value="OPUNC12G00540.2"/>
    <property type="gene ID" value="OPUNC12G00540"/>
</dbReference>
<proteinExistence type="predicted"/>
<reference evidence="1" key="2">
    <citation type="submission" date="2018-05" db="EMBL/GenBank/DDBJ databases">
        <title>OpunRS2 (Oryza punctata Reference Sequence Version 2).</title>
        <authorList>
            <person name="Zhang J."/>
            <person name="Kudrna D."/>
            <person name="Lee S."/>
            <person name="Talag J."/>
            <person name="Welchert J."/>
            <person name="Wing R.A."/>
        </authorList>
    </citation>
    <scope>NUCLEOTIDE SEQUENCE [LARGE SCALE GENOMIC DNA]</scope>
</reference>
<evidence type="ECO:0000313" key="2">
    <source>
        <dbReference type="Proteomes" id="UP000026962"/>
    </source>
</evidence>
<reference evidence="1" key="1">
    <citation type="submission" date="2015-04" db="UniProtKB">
        <authorList>
            <consortium name="EnsemblPlants"/>
        </authorList>
    </citation>
    <scope>IDENTIFICATION</scope>
</reference>
<organism evidence="1">
    <name type="scientific">Oryza punctata</name>
    <name type="common">Red rice</name>
    <dbReference type="NCBI Taxonomy" id="4537"/>
    <lineage>
        <taxon>Eukaryota</taxon>
        <taxon>Viridiplantae</taxon>
        <taxon>Streptophyta</taxon>
        <taxon>Embryophyta</taxon>
        <taxon>Tracheophyta</taxon>
        <taxon>Spermatophyta</taxon>
        <taxon>Magnoliopsida</taxon>
        <taxon>Liliopsida</taxon>
        <taxon>Poales</taxon>
        <taxon>Poaceae</taxon>
        <taxon>BOP clade</taxon>
        <taxon>Oryzoideae</taxon>
        <taxon>Oryzeae</taxon>
        <taxon>Oryzinae</taxon>
        <taxon>Oryza</taxon>
    </lineage>
</organism>